<feature type="compositionally biased region" description="Basic and acidic residues" evidence="1">
    <location>
        <begin position="95"/>
        <end position="111"/>
    </location>
</feature>
<feature type="region of interest" description="Disordered" evidence="1">
    <location>
        <begin position="177"/>
        <end position="306"/>
    </location>
</feature>
<proteinExistence type="predicted"/>
<feature type="compositionally biased region" description="Acidic residues" evidence="1">
    <location>
        <begin position="269"/>
        <end position="284"/>
    </location>
</feature>
<keyword evidence="2" id="KW-0732">Signal</keyword>
<evidence type="ECO:0000256" key="2">
    <source>
        <dbReference type="SAM" id="SignalP"/>
    </source>
</evidence>
<evidence type="ECO:0000313" key="3">
    <source>
        <dbReference type="EMBL" id="MCO8274390.1"/>
    </source>
</evidence>
<dbReference type="Proteomes" id="UP001523369">
    <property type="component" value="Unassembled WGS sequence"/>
</dbReference>
<protein>
    <submittedName>
        <fullName evidence="3">Uncharacterized protein</fullName>
    </submittedName>
</protein>
<feature type="region of interest" description="Disordered" evidence="1">
    <location>
        <begin position="47"/>
        <end position="125"/>
    </location>
</feature>
<accession>A0ABT1DWR2</accession>
<comment type="caution">
    <text evidence="3">The sequence shown here is derived from an EMBL/GenBank/DDBJ whole genome shotgun (WGS) entry which is preliminary data.</text>
</comment>
<feature type="compositionally biased region" description="Low complexity" evidence="1">
    <location>
        <begin position="221"/>
        <end position="244"/>
    </location>
</feature>
<gene>
    <name evidence="3" type="ORF">M1L60_27700</name>
</gene>
<keyword evidence="4" id="KW-1185">Reference proteome</keyword>
<feature type="signal peptide" evidence="2">
    <location>
        <begin position="1"/>
        <end position="25"/>
    </location>
</feature>
<evidence type="ECO:0000313" key="4">
    <source>
        <dbReference type="Proteomes" id="UP001523369"/>
    </source>
</evidence>
<feature type="chain" id="PRO_5045523924" evidence="2">
    <location>
        <begin position="26"/>
        <end position="306"/>
    </location>
</feature>
<reference evidence="3 4" key="1">
    <citation type="submission" date="2022-06" db="EMBL/GenBank/DDBJ databases">
        <title>New Species of the Genus Actinoplanes, ActinopZanes ferrugineus.</title>
        <authorList>
            <person name="Ding P."/>
        </authorList>
    </citation>
    <scope>NUCLEOTIDE SEQUENCE [LARGE SCALE GENOMIC DNA]</scope>
    <source>
        <strain evidence="3 4">TRM88003</strain>
    </source>
</reference>
<name>A0ABT1DWR2_9ACTN</name>
<sequence length="306" mass="31813">MRKLWYAGAALTGGLVLFAGSPAQADLLPGVDAAAQQADERLADLLGQSNGVNVDNPLRHSTLKDSPAGRTPVTQFKAGQNKPDLDPLLPGEGDGGPRRGLTPDESTREVPADEEPDADVVSGPTSALPIQELPLFGSGGLPLLSGLLPSGQIRDFNEPPSRRQAEMFDGGVPLLGGLGGLLPANESPRTPPAVDDSPRTLPATDEPDLSGMPAGGVAIMPAAPSSATPSSAQQPAKPAKPAVKPQKKDKPQPKPKPTATPDDPRLFEEPVEIDDADDTDVAVDEPERRPFSADGRPVAGVDEQYR</sequence>
<evidence type="ECO:0000256" key="1">
    <source>
        <dbReference type="SAM" id="MobiDB-lite"/>
    </source>
</evidence>
<dbReference type="RefSeq" id="WP_253240468.1">
    <property type="nucleotide sequence ID" value="NZ_JAMYJR010000031.1"/>
</dbReference>
<dbReference type="EMBL" id="JAMYJR010000031">
    <property type="protein sequence ID" value="MCO8274390.1"/>
    <property type="molecule type" value="Genomic_DNA"/>
</dbReference>
<organism evidence="3 4">
    <name type="scientific">Paractinoplanes aksuensis</name>
    <dbReference type="NCBI Taxonomy" id="2939490"/>
    <lineage>
        <taxon>Bacteria</taxon>
        <taxon>Bacillati</taxon>
        <taxon>Actinomycetota</taxon>
        <taxon>Actinomycetes</taxon>
        <taxon>Micromonosporales</taxon>
        <taxon>Micromonosporaceae</taxon>
        <taxon>Paractinoplanes</taxon>
    </lineage>
</organism>